<feature type="non-terminal residue" evidence="2">
    <location>
        <position position="1"/>
    </location>
</feature>
<reference evidence="2" key="1">
    <citation type="submission" date="2023-10" db="EMBL/GenBank/DDBJ databases">
        <title>Genome assembly of Pristionchus species.</title>
        <authorList>
            <person name="Yoshida K."/>
            <person name="Sommer R.J."/>
        </authorList>
    </citation>
    <scope>NUCLEOTIDE SEQUENCE</scope>
    <source>
        <strain evidence="2">RS0144</strain>
    </source>
</reference>
<evidence type="ECO:0000256" key="1">
    <source>
        <dbReference type="SAM" id="Phobius"/>
    </source>
</evidence>
<name>A0AAV5TV25_9BILA</name>
<dbReference type="EMBL" id="BTSX01000005">
    <property type="protein sequence ID" value="GMS98126.1"/>
    <property type="molecule type" value="Genomic_DNA"/>
</dbReference>
<keyword evidence="3" id="KW-1185">Reference proteome</keyword>
<organism evidence="2 3">
    <name type="scientific">Pristionchus entomophagus</name>
    <dbReference type="NCBI Taxonomy" id="358040"/>
    <lineage>
        <taxon>Eukaryota</taxon>
        <taxon>Metazoa</taxon>
        <taxon>Ecdysozoa</taxon>
        <taxon>Nematoda</taxon>
        <taxon>Chromadorea</taxon>
        <taxon>Rhabditida</taxon>
        <taxon>Rhabditina</taxon>
        <taxon>Diplogasteromorpha</taxon>
        <taxon>Diplogasteroidea</taxon>
        <taxon>Neodiplogasteridae</taxon>
        <taxon>Pristionchus</taxon>
    </lineage>
</organism>
<evidence type="ECO:0008006" key="4">
    <source>
        <dbReference type="Google" id="ProtNLM"/>
    </source>
</evidence>
<feature type="transmembrane region" description="Helical" evidence="1">
    <location>
        <begin position="46"/>
        <end position="72"/>
    </location>
</feature>
<feature type="non-terminal residue" evidence="2">
    <location>
        <position position="80"/>
    </location>
</feature>
<protein>
    <recommendedName>
        <fullName evidence="4">G protein-coupled receptor</fullName>
    </recommendedName>
</protein>
<sequence>YQRLAVQSLILQGLIPTLVYVIPTYFMTCLQFAPTIFELGEMFDRFATVLSPICWIIVTKHTFASSLTILYCSPSYRRNI</sequence>
<keyword evidence="1" id="KW-0472">Membrane</keyword>
<evidence type="ECO:0000313" key="3">
    <source>
        <dbReference type="Proteomes" id="UP001432027"/>
    </source>
</evidence>
<dbReference type="PANTHER" id="PTHR22941:SF26">
    <property type="entry name" value="SERPENTINE RECEPTOR, CLASS H"/>
    <property type="match status" value="1"/>
</dbReference>
<evidence type="ECO:0000313" key="2">
    <source>
        <dbReference type="EMBL" id="GMS98126.1"/>
    </source>
</evidence>
<dbReference type="PANTHER" id="PTHR22941">
    <property type="entry name" value="SERPENTINE RECEPTOR"/>
    <property type="match status" value="1"/>
</dbReference>
<dbReference type="AlphaFoldDB" id="A0AAV5TV25"/>
<feature type="transmembrane region" description="Helical" evidence="1">
    <location>
        <begin position="9"/>
        <end position="26"/>
    </location>
</feature>
<comment type="caution">
    <text evidence="2">The sequence shown here is derived from an EMBL/GenBank/DDBJ whole genome shotgun (WGS) entry which is preliminary data.</text>
</comment>
<accession>A0AAV5TV25</accession>
<dbReference type="InterPro" id="IPR053220">
    <property type="entry name" value="Nematode_rcpt-like_serp_H"/>
</dbReference>
<keyword evidence="1" id="KW-1133">Transmembrane helix</keyword>
<gene>
    <name evidence="2" type="ORF">PENTCL1PPCAC_20301</name>
</gene>
<dbReference type="Proteomes" id="UP001432027">
    <property type="component" value="Unassembled WGS sequence"/>
</dbReference>
<proteinExistence type="predicted"/>
<keyword evidence="1" id="KW-0812">Transmembrane</keyword>